<evidence type="ECO:0000256" key="2">
    <source>
        <dbReference type="ARBA" id="ARBA00022475"/>
    </source>
</evidence>
<feature type="transmembrane region" description="Helical" evidence="6">
    <location>
        <begin position="190"/>
        <end position="213"/>
    </location>
</feature>
<keyword evidence="5 6" id="KW-0472">Membrane</keyword>
<accession>A0ABX2DML5</accession>
<reference evidence="7 8" key="1">
    <citation type="submission" date="2020-05" db="EMBL/GenBank/DDBJ databases">
        <title>Paenibacillus glebae, sp. nov., Paenibacillus humi sp. nov., Paenibacillus pedi sp. nov., Paenibacillus terrestris sp. nov. and Paenibacillus terricola sp. nov., isolated from a forest top soil sample.</title>
        <authorList>
            <person name="Qi S."/>
            <person name="Carlier A."/>
            <person name="Cnockaert M."/>
            <person name="Vandamme P."/>
        </authorList>
    </citation>
    <scope>NUCLEOTIDE SEQUENCE [LARGE SCALE GENOMIC DNA]</scope>
    <source>
        <strain evidence="7 8">LMG 29502</strain>
    </source>
</reference>
<keyword evidence="2" id="KW-1003">Cell membrane</keyword>
<evidence type="ECO:0000256" key="1">
    <source>
        <dbReference type="ARBA" id="ARBA00004651"/>
    </source>
</evidence>
<evidence type="ECO:0008006" key="9">
    <source>
        <dbReference type="Google" id="ProtNLM"/>
    </source>
</evidence>
<comment type="subcellular location">
    <subcellularLocation>
        <location evidence="1">Cell membrane</location>
        <topology evidence="1">Multi-pass membrane protein</topology>
    </subcellularLocation>
</comment>
<name>A0ABX2DML5_9BACL</name>
<feature type="transmembrane region" description="Helical" evidence="6">
    <location>
        <begin position="48"/>
        <end position="67"/>
    </location>
</feature>
<evidence type="ECO:0000256" key="6">
    <source>
        <dbReference type="SAM" id="Phobius"/>
    </source>
</evidence>
<feature type="transmembrane region" description="Helical" evidence="6">
    <location>
        <begin position="301"/>
        <end position="324"/>
    </location>
</feature>
<dbReference type="PANTHER" id="PTHR30250">
    <property type="entry name" value="PST FAMILY PREDICTED COLANIC ACID TRANSPORTER"/>
    <property type="match status" value="1"/>
</dbReference>
<proteinExistence type="predicted"/>
<dbReference type="PANTHER" id="PTHR30250:SF11">
    <property type="entry name" value="O-ANTIGEN TRANSPORTER-RELATED"/>
    <property type="match status" value="1"/>
</dbReference>
<feature type="transmembrane region" description="Helical" evidence="6">
    <location>
        <begin position="330"/>
        <end position="351"/>
    </location>
</feature>
<sequence>MTKKSLNFLSISLFRNFSYSISSNLVTLFVSTLLILIVPKIVGVEQYGYWQLYLFYSSYVGFLHFGWNDGIYLRYGGKEYSDLDKKLFFSQFYMLLIFQFIISIILFTGINVFMSDINRIYVLNLTIVCMIITNIRLMLSYILQVTNKIKEYAFINVLDRISYCLLLGLFLLIGITNYKLIIVADLFGKFFSLIIAMYFCKEIVIGKLGFFYLNVSEAKENIKAGIKLMLANIASLLIVGVTRFGIERAWDVSTFAKVSLTFSISNLLMLFINAIGTVLFPMLRRTSAINLPIIYKCTRDILMFIMFGALLVYYPLKYVLLGWLPKYEESFIYLALLFPMCIFEGKIALLINTYLKTLRKEKVILKINIISLGLSVLITYFTTTLLKNLNLAVLSIVLILAFRCVAAELVLSKSLKISINKDILLELTLSGVFVFIGWFANSWYAFLIYLFFYILYLILKKKDILSSFSQLKLLLKS</sequence>
<dbReference type="InterPro" id="IPR050833">
    <property type="entry name" value="Poly_Biosynth_Transport"/>
</dbReference>
<dbReference type="RefSeq" id="WP_173132196.1">
    <property type="nucleotide sequence ID" value="NZ_JABMKX010000005.1"/>
</dbReference>
<dbReference type="EMBL" id="JABMKX010000005">
    <property type="protein sequence ID" value="NQX45870.1"/>
    <property type="molecule type" value="Genomic_DNA"/>
</dbReference>
<evidence type="ECO:0000313" key="8">
    <source>
        <dbReference type="Proteomes" id="UP000711047"/>
    </source>
</evidence>
<keyword evidence="3 6" id="KW-0812">Transmembrane</keyword>
<evidence type="ECO:0000256" key="4">
    <source>
        <dbReference type="ARBA" id="ARBA00022989"/>
    </source>
</evidence>
<organism evidence="7 8">
    <name type="scientific">Paenibacillus tritici</name>
    <dbReference type="NCBI Taxonomy" id="1873425"/>
    <lineage>
        <taxon>Bacteria</taxon>
        <taxon>Bacillati</taxon>
        <taxon>Bacillota</taxon>
        <taxon>Bacilli</taxon>
        <taxon>Bacillales</taxon>
        <taxon>Paenibacillaceae</taxon>
        <taxon>Paenibacillus</taxon>
    </lineage>
</organism>
<feature type="transmembrane region" description="Helical" evidence="6">
    <location>
        <begin position="258"/>
        <end position="280"/>
    </location>
</feature>
<feature type="transmembrane region" description="Helical" evidence="6">
    <location>
        <begin position="363"/>
        <end position="383"/>
    </location>
</feature>
<keyword evidence="8" id="KW-1185">Reference proteome</keyword>
<feature type="transmembrane region" description="Helical" evidence="6">
    <location>
        <begin position="120"/>
        <end position="143"/>
    </location>
</feature>
<feature type="transmembrane region" description="Helical" evidence="6">
    <location>
        <begin position="88"/>
        <end position="114"/>
    </location>
</feature>
<feature type="transmembrane region" description="Helical" evidence="6">
    <location>
        <begin position="225"/>
        <end position="246"/>
    </location>
</feature>
<feature type="transmembrane region" description="Helical" evidence="6">
    <location>
        <begin position="389"/>
        <end position="411"/>
    </location>
</feature>
<keyword evidence="4 6" id="KW-1133">Transmembrane helix</keyword>
<feature type="transmembrane region" description="Helical" evidence="6">
    <location>
        <begin position="163"/>
        <end position="184"/>
    </location>
</feature>
<feature type="transmembrane region" description="Helical" evidence="6">
    <location>
        <begin position="444"/>
        <end position="459"/>
    </location>
</feature>
<feature type="transmembrane region" description="Helical" evidence="6">
    <location>
        <begin position="21"/>
        <end position="42"/>
    </location>
</feature>
<protein>
    <recommendedName>
        <fullName evidence="9">Polysaccharide biosynthesis protein</fullName>
    </recommendedName>
</protein>
<dbReference type="Proteomes" id="UP000711047">
    <property type="component" value="Unassembled WGS sequence"/>
</dbReference>
<evidence type="ECO:0000313" key="7">
    <source>
        <dbReference type="EMBL" id="NQX45870.1"/>
    </source>
</evidence>
<comment type="caution">
    <text evidence="7">The sequence shown here is derived from an EMBL/GenBank/DDBJ whole genome shotgun (WGS) entry which is preliminary data.</text>
</comment>
<evidence type="ECO:0000256" key="3">
    <source>
        <dbReference type="ARBA" id="ARBA00022692"/>
    </source>
</evidence>
<gene>
    <name evidence="7" type="ORF">HQN87_11050</name>
</gene>
<evidence type="ECO:0000256" key="5">
    <source>
        <dbReference type="ARBA" id="ARBA00023136"/>
    </source>
</evidence>